<sequence>MQIFSPYGCVEVFLILDDQRRTRIAVKDSIDEPEEVGDPLTAEEQEEKEKILEEGFSTRSRRDVNTFISTCEKYGRSDVGSIVSEMEGKTEEEVERYARVFKERYKELNDYDHKNILFM</sequence>
<proteinExistence type="predicted"/>
<accession>A0ACB9JWN1</accession>
<comment type="caution">
    <text evidence="1">The sequence shown here is derived from an EMBL/GenBank/DDBJ whole genome shotgun (WGS) entry which is preliminary data.</text>
</comment>
<dbReference type="Proteomes" id="UP001056120">
    <property type="component" value="Linkage Group LG02"/>
</dbReference>
<dbReference type="EMBL" id="CM042019">
    <property type="protein sequence ID" value="KAI3824375.1"/>
    <property type="molecule type" value="Genomic_DNA"/>
</dbReference>
<evidence type="ECO:0000313" key="1">
    <source>
        <dbReference type="EMBL" id="KAI3824375.1"/>
    </source>
</evidence>
<name>A0ACB9JWN1_9ASTR</name>
<protein>
    <submittedName>
        <fullName evidence="1">Uncharacterized protein</fullName>
    </submittedName>
</protein>
<keyword evidence="2" id="KW-1185">Reference proteome</keyword>
<gene>
    <name evidence="1" type="ORF">L1987_05833</name>
</gene>
<organism evidence="1 2">
    <name type="scientific">Smallanthus sonchifolius</name>
    <dbReference type="NCBI Taxonomy" id="185202"/>
    <lineage>
        <taxon>Eukaryota</taxon>
        <taxon>Viridiplantae</taxon>
        <taxon>Streptophyta</taxon>
        <taxon>Embryophyta</taxon>
        <taxon>Tracheophyta</taxon>
        <taxon>Spermatophyta</taxon>
        <taxon>Magnoliopsida</taxon>
        <taxon>eudicotyledons</taxon>
        <taxon>Gunneridae</taxon>
        <taxon>Pentapetalae</taxon>
        <taxon>asterids</taxon>
        <taxon>campanulids</taxon>
        <taxon>Asterales</taxon>
        <taxon>Asteraceae</taxon>
        <taxon>Asteroideae</taxon>
        <taxon>Heliantheae alliance</taxon>
        <taxon>Millerieae</taxon>
        <taxon>Smallanthus</taxon>
    </lineage>
</organism>
<evidence type="ECO:0000313" key="2">
    <source>
        <dbReference type="Proteomes" id="UP001056120"/>
    </source>
</evidence>
<reference evidence="1 2" key="2">
    <citation type="journal article" date="2022" name="Mol. Ecol. Resour.">
        <title>The genomes of chicory, endive, great burdock and yacon provide insights into Asteraceae paleo-polyploidization history and plant inulin production.</title>
        <authorList>
            <person name="Fan W."/>
            <person name="Wang S."/>
            <person name="Wang H."/>
            <person name="Wang A."/>
            <person name="Jiang F."/>
            <person name="Liu H."/>
            <person name="Zhao H."/>
            <person name="Xu D."/>
            <person name="Zhang Y."/>
        </authorList>
    </citation>
    <scope>NUCLEOTIDE SEQUENCE [LARGE SCALE GENOMIC DNA]</scope>
    <source>
        <strain evidence="2">cv. Yunnan</strain>
        <tissue evidence="1">Leaves</tissue>
    </source>
</reference>
<reference evidence="2" key="1">
    <citation type="journal article" date="2022" name="Mol. Ecol. Resour.">
        <title>The genomes of chicory, endive, great burdock and yacon provide insights into Asteraceae palaeo-polyploidization history and plant inulin production.</title>
        <authorList>
            <person name="Fan W."/>
            <person name="Wang S."/>
            <person name="Wang H."/>
            <person name="Wang A."/>
            <person name="Jiang F."/>
            <person name="Liu H."/>
            <person name="Zhao H."/>
            <person name="Xu D."/>
            <person name="Zhang Y."/>
        </authorList>
    </citation>
    <scope>NUCLEOTIDE SEQUENCE [LARGE SCALE GENOMIC DNA]</scope>
    <source>
        <strain evidence="2">cv. Yunnan</strain>
    </source>
</reference>